<dbReference type="InterPro" id="IPR053824">
    <property type="entry name" value="DUF7010"/>
</dbReference>
<proteinExistence type="predicted"/>
<feature type="transmembrane region" description="Helical" evidence="1">
    <location>
        <begin position="20"/>
        <end position="39"/>
    </location>
</feature>
<evidence type="ECO:0000313" key="3">
    <source>
        <dbReference type="Proteomes" id="UP000036261"/>
    </source>
</evidence>
<feature type="transmembrane region" description="Helical" evidence="1">
    <location>
        <begin position="153"/>
        <end position="174"/>
    </location>
</feature>
<dbReference type="PROSITE" id="PS51257">
    <property type="entry name" value="PROKAR_LIPOPROTEIN"/>
    <property type="match status" value="1"/>
</dbReference>
<keyword evidence="3" id="KW-1185">Reference proteome</keyword>
<evidence type="ECO:0000256" key="1">
    <source>
        <dbReference type="SAM" id="Phobius"/>
    </source>
</evidence>
<dbReference type="AlphaFoldDB" id="A0A0J7I1E4"/>
<organism evidence="2 3">
    <name type="scientific">Chryseobacterium angstadtii</name>
    <dbReference type="NCBI Taxonomy" id="558151"/>
    <lineage>
        <taxon>Bacteria</taxon>
        <taxon>Pseudomonadati</taxon>
        <taxon>Bacteroidota</taxon>
        <taxon>Flavobacteriia</taxon>
        <taxon>Flavobacteriales</taxon>
        <taxon>Weeksellaceae</taxon>
        <taxon>Chryseobacterium group</taxon>
        <taxon>Chryseobacterium</taxon>
    </lineage>
</organism>
<feature type="transmembrane region" description="Helical" evidence="1">
    <location>
        <begin position="78"/>
        <end position="100"/>
    </location>
</feature>
<reference evidence="2 3" key="1">
    <citation type="journal article" date="2013" name="Int. J. Syst. Evol. Microbiol.">
        <title>Chryseobacterium angstadtii sp. nov., isolated from a newt tank.</title>
        <authorList>
            <person name="Kirk K.E."/>
            <person name="Hoffman J.A."/>
            <person name="Smith K.A."/>
            <person name="Strahan B.L."/>
            <person name="Failor K.C."/>
            <person name="Krebs J.E."/>
            <person name="Gale A.N."/>
            <person name="Do T.D."/>
            <person name="Sontag T.C."/>
            <person name="Batties A.M."/>
            <person name="Mistiszyn K."/>
            <person name="Newman J.D."/>
        </authorList>
    </citation>
    <scope>NUCLEOTIDE SEQUENCE [LARGE SCALE GENOMIC DNA]</scope>
    <source>
        <strain evidence="2 3">KM</strain>
    </source>
</reference>
<keyword evidence="1" id="KW-1133">Transmembrane helix</keyword>
<dbReference type="RefSeq" id="WP_048508194.1">
    <property type="nucleotide sequence ID" value="NZ_LFND01000006.1"/>
</dbReference>
<dbReference type="Pfam" id="PF22765">
    <property type="entry name" value="DUF7010"/>
    <property type="match status" value="1"/>
</dbReference>
<name>A0A0J7I1E4_9FLAO</name>
<accession>A0A0J7I1E4</accession>
<keyword evidence="1" id="KW-0812">Transmembrane</keyword>
<dbReference type="EMBL" id="LFND01000006">
    <property type="protein sequence ID" value="KMQ60248.1"/>
    <property type="molecule type" value="Genomic_DNA"/>
</dbReference>
<dbReference type="OrthoDB" id="5114860at2"/>
<dbReference type="PATRIC" id="fig|558151.6.peg.3950"/>
<feature type="transmembrane region" description="Helical" evidence="1">
    <location>
        <begin position="45"/>
        <end position="66"/>
    </location>
</feature>
<sequence>MDHFKEAQSNMRDSYGNGSVGIFVSGIIWLLSCAVVNLYTPQKAIWFLMIGGVFIFPLSLLIGKLAGIKGEHQKTNPLGKLAMEGTIWMIMCIPLAYGLSLQKAEWFFQGMLMIIAGRYLTFASIYGISVYWMLGAVLGLSAFALFSTGAGTFLSAFAGGFVETVFGVMIYLFYRRDKQKELKGHQ</sequence>
<protein>
    <submittedName>
        <fullName evidence="2">Uncharacterized protein</fullName>
    </submittedName>
</protein>
<evidence type="ECO:0000313" key="2">
    <source>
        <dbReference type="EMBL" id="KMQ60248.1"/>
    </source>
</evidence>
<gene>
    <name evidence="2" type="ORF">ACM46_18740</name>
</gene>
<dbReference type="STRING" id="558151.ACM46_18740"/>
<dbReference type="Proteomes" id="UP000036261">
    <property type="component" value="Unassembled WGS sequence"/>
</dbReference>
<comment type="caution">
    <text evidence="2">The sequence shown here is derived from an EMBL/GenBank/DDBJ whole genome shotgun (WGS) entry which is preliminary data.</text>
</comment>
<keyword evidence="1" id="KW-0472">Membrane</keyword>